<dbReference type="Proteomes" id="UP000824159">
    <property type="component" value="Unassembled WGS sequence"/>
</dbReference>
<evidence type="ECO:0000313" key="3">
    <source>
        <dbReference type="Proteomes" id="UP000824159"/>
    </source>
</evidence>
<name>A0A9D1HD49_9FIRM</name>
<keyword evidence="1" id="KW-1133">Transmembrane helix</keyword>
<feature type="transmembrane region" description="Helical" evidence="1">
    <location>
        <begin position="100"/>
        <end position="120"/>
    </location>
</feature>
<reference evidence="2" key="2">
    <citation type="journal article" date="2021" name="PeerJ">
        <title>Extensive microbial diversity within the chicken gut microbiome revealed by metagenomics and culture.</title>
        <authorList>
            <person name="Gilroy R."/>
            <person name="Ravi A."/>
            <person name="Getino M."/>
            <person name="Pursley I."/>
            <person name="Horton D.L."/>
            <person name="Alikhan N.F."/>
            <person name="Baker D."/>
            <person name="Gharbi K."/>
            <person name="Hall N."/>
            <person name="Watson M."/>
            <person name="Adriaenssens E.M."/>
            <person name="Foster-Nyarko E."/>
            <person name="Jarju S."/>
            <person name="Secka A."/>
            <person name="Antonio M."/>
            <person name="Oren A."/>
            <person name="Chaudhuri R.R."/>
            <person name="La Ragione R."/>
            <person name="Hildebrand F."/>
            <person name="Pallen M.J."/>
        </authorList>
    </citation>
    <scope>NUCLEOTIDE SEQUENCE</scope>
    <source>
        <strain evidence="2">CHK176-22527</strain>
    </source>
</reference>
<proteinExistence type="predicted"/>
<feature type="transmembrane region" description="Helical" evidence="1">
    <location>
        <begin position="7"/>
        <end position="28"/>
    </location>
</feature>
<feature type="transmembrane region" description="Helical" evidence="1">
    <location>
        <begin position="71"/>
        <end position="94"/>
    </location>
</feature>
<sequence>MLKKNFVTLVLSTIGGILFAMGMCMCMLPEWNAFSQGIAVGAAGVLILLIMMMVRRKMEGKPVIVRPSGKVVGIVIVSVAGALLLGVSMCMVTVFQGMMIQGIAIGLVGITALLTLIPLCRGLR</sequence>
<protein>
    <recommendedName>
        <fullName evidence="4">Transmembrane protein</fullName>
    </recommendedName>
</protein>
<gene>
    <name evidence="2" type="ORF">IAD12_07230</name>
</gene>
<evidence type="ECO:0000256" key="1">
    <source>
        <dbReference type="SAM" id="Phobius"/>
    </source>
</evidence>
<feature type="transmembrane region" description="Helical" evidence="1">
    <location>
        <begin position="34"/>
        <end position="51"/>
    </location>
</feature>
<evidence type="ECO:0000313" key="2">
    <source>
        <dbReference type="EMBL" id="HIU00031.1"/>
    </source>
</evidence>
<comment type="caution">
    <text evidence="2">The sequence shown here is derived from an EMBL/GenBank/DDBJ whole genome shotgun (WGS) entry which is preliminary data.</text>
</comment>
<keyword evidence="1" id="KW-0812">Transmembrane</keyword>
<organism evidence="2 3">
    <name type="scientific">Candidatus Allocopromorpha excrementavium</name>
    <dbReference type="NCBI Taxonomy" id="2840741"/>
    <lineage>
        <taxon>Bacteria</taxon>
        <taxon>Bacillati</taxon>
        <taxon>Bacillota</taxon>
        <taxon>Clostridia</taxon>
        <taxon>Eubacteriales</taxon>
        <taxon>Eubacteriaceae</taxon>
        <taxon>Eubacteriaceae incertae sedis</taxon>
        <taxon>Candidatus Allocopromorpha</taxon>
    </lineage>
</organism>
<reference evidence="2" key="1">
    <citation type="submission" date="2020-10" db="EMBL/GenBank/DDBJ databases">
        <authorList>
            <person name="Gilroy R."/>
        </authorList>
    </citation>
    <scope>NUCLEOTIDE SEQUENCE</scope>
    <source>
        <strain evidence="2">CHK176-22527</strain>
    </source>
</reference>
<evidence type="ECO:0008006" key="4">
    <source>
        <dbReference type="Google" id="ProtNLM"/>
    </source>
</evidence>
<keyword evidence="1" id="KW-0472">Membrane</keyword>
<dbReference type="EMBL" id="DVLX01000087">
    <property type="protein sequence ID" value="HIU00031.1"/>
    <property type="molecule type" value="Genomic_DNA"/>
</dbReference>
<dbReference type="AlphaFoldDB" id="A0A9D1HD49"/>
<accession>A0A9D1HD49</accession>